<dbReference type="Proteomes" id="UP000035579">
    <property type="component" value="Chromosome"/>
</dbReference>
<dbReference type="RefSeq" id="WP_047857030.1">
    <property type="nucleotide sequence ID" value="NZ_CP011509.1"/>
</dbReference>
<dbReference type="EMBL" id="QUMU01000017">
    <property type="protein sequence ID" value="REG23335.1"/>
    <property type="molecule type" value="Genomic_DNA"/>
</dbReference>
<feature type="region of interest" description="Disordered" evidence="1">
    <location>
        <begin position="323"/>
        <end position="347"/>
    </location>
</feature>
<gene>
    <name evidence="3" type="ORF">AA314_04418</name>
    <name evidence="4" type="ORF">ATI61_117180</name>
</gene>
<name>A0AAC8TEB4_9BACT</name>
<dbReference type="Pfam" id="PF03929">
    <property type="entry name" value="PepSY_TM"/>
    <property type="match status" value="1"/>
</dbReference>
<keyword evidence="6" id="KW-1185">Reference proteome</keyword>
<keyword evidence="2" id="KW-1133">Transmembrane helix</keyword>
<dbReference type="Proteomes" id="UP000256345">
    <property type="component" value="Unassembled WGS sequence"/>
</dbReference>
<dbReference type="EMBL" id="CP011509">
    <property type="protein sequence ID" value="AKJ02792.1"/>
    <property type="molecule type" value="Genomic_DNA"/>
</dbReference>
<evidence type="ECO:0000256" key="1">
    <source>
        <dbReference type="SAM" id="MobiDB-lite"/>
    </source>
</evidence>
<dbReference type="KEGG" id="age:AA314_04418"/>
<evidence type="ECO:0000313" key="6">
    <source>
        <dbReference type="Proteomes" id="UP000256345"/>
    </source>
</evidence>
<dbReference type="AlphaFoldDB" id="A0AAC8TEB4"/>
<feature type="transmembrane region" description="Helical" evidence="2">
    <location>
        <begin position="34"/>
        <end position="54"/>
    </location>
</feature>
<protein>
    <submittedName>
        <fullName evidence="4">PepSY-associated transmembrane protein</fullName>
    </submittedName>
</protein>
<keyword evidence="2" id="KW-0472">Membrane</keyword>
<evidence type="ECO:0000313" key="4">
    <source>
        <dbReference type="EMBL" id="REG23335.1"/>
    </source>
</evidence>
<evidence type="ECO:0000313" key="3">
    <source>
        <dbReference type="EMBL" id="AKJ02792.1"/>
    </source>
</evidence>
<organism evidence="3 5">
    <name type="scientific">Archangium gephyra</name>
    <dbReference type="NCBI Taxonomy" id="48"/>
    <lineage>
        <taxon>Bacteria</taxon>
        <taxon>Pseudomonadati</taxon>
        <taxon>Myxococcota</taxon>
        <taxon>Myxococcia</taxon>
        <taxon>Myxococcales</taxon>
        <taxon>Cystobacterineae</taxon>
        <taxon>Archangiaceae</taxon>
        <taxon>Archangium</taxon>
    </lineage>
</organism>
<evidence type="ECO:0000256" key="2">
    <source>
        <dbReference type="SAM" id="Phobius"/>
    </source>
</evidence>
<sequence length="347" mass="37783">MTNDLPVTSPQPESPVRPQQRYQRVMKLVRRTHMYLGLLLFPWLLVFGVSGMLFNHPNFGEDVKMRALSGEQLRSLTGLEPVDAGGIAREVVTRLNAEGSGQGERYQLDPGFASRYSGFTVMMAPGEGVNHILIVDLNDGTGTLATRATGSSQPREPAPFSGETVSLPEHSLAAVESKMAQLLPKLDIQAKTPLRANPRSAPEVRFRMTDAKDRVWNVTYNLGSGRLDGRLAEATPALSVNELLTKLHTTHHYPLDVGFTWVWALFADITGLMIVFWAVSGLFMWWQMKPTRVIGVAAISLALGLGLVIIGGTLAELQFGNVQKRTGPGDGQPPPQAKPAQQAKAAP</sequence>
<keyword evidence="2 4" id="KW-0812">Transmembrane</keyword>
<proteinExistence type="predicted"/>
<dbReference type="InterPro" id="IPR005625">
    <property type="entry name" value="PepSY-ass_TM"/>
</dbReference>
<feature type="transmembrane region" description="Helical" evidence="2">
    <location>
        <begin position="261"/>
        <end position="286"/>
    </location>
</feature>
<feature type="transmembrane region" description="Helical" evidence="2">
    <location>
        <begin position="293"/>
        <end position="315"/>
    </location>
</feature>
<accession>A0AAC8TEB4</accession>
<evidence type="ECO:0000313" key="5">
    <source>
        <dbReference type="Proteomes" id="UP000035579"/>
    </source>
</evidence>
<reference evidence="4 6" key="2">
    <citation type="submission" date="2018-08" db="EMBL/GenBank/DDBJ databases">
        <title>Genomic Encyclopedia of Archaeal and Bacterial Type Strains, Phase II (KMG-II): from individual species to whole genera.</title>
        <authorList>
            <person name="Goeker M."/>
        </authorList>
    </citation>
    <scope>NUCLEOTIDE SEQUENCE [LARGE SCALE GENOMIC DNA]</scope>
    <source>
        <strain evidence="4 6">DSM 2261</strain>
    </source>
</reference>
<reference evidence="3 5" key="1">
    <citation type="submission" date="2015-05" db="EMBL/GenBank/DDBJ databases">
        <title>Genome assembly of Archangium gephyra DSM 2261.</title>
        <authorList>
            <person name="Sharma G."/>
            <person name="Subramanian S."/>
        </authorList>
    </citation>
    <scope>NUCLEOTIDE SEQUENCE [LARGE SCALE GENOMIC DNA]</scope>
    <source>
        <strain evidence="3 5">DSM 2261</strain>
    </source>
</reference>
<feature type="compositionally biased region" description="Low complexity" evidence="1">
    <location>
        <begin position="338"/>
        <end position="347"/>
    </location>
</feature>